<dbReference type="Pfam" id="PF02749">
    <property type="entry name" value="QRPTase_N"/>
    <property type="match status" value="1"/>
</dbReference>
<gene>
    <name evidence="2" type="ORF">IFM89_036488</name>
</gene>
<feature type="domain" description="Quinolinate phosphoribosyl transferase N-terminal" evidence="1">
    <location>
        <begin position="102"/>
        <end position="165"/>
    </location>
</feature>
<sequence>MLEPLLLRKSAAVGADLMFHLQKLWLIHLIMRWYGIEGPVYLTPRGEKGGDWFVDKEHQKVKKMDGSISYRWLEFTWRLWNPSRRLSTINLCVLFIGLLLGDVTCLATVPIHMKVEAHFFVKEDDIIAKISLAEMIFNEVDPSLEVQCFKKDGDSISKWTQFAKVSELTSKQCEDPTSILPELHWGEIAFSDTHSNYVLEQSNNSVQVGASTKDAPQVESSVAKRGDILIDINNPIPSGFPVRYIFKGKID</sequence>
<dbReference type="Proteomes" id="UP000631114">
    <property type="component" value="Unassembled WGS sequence"/>
</dbReference>
<proteinExistence type="predicted"/>
<evidence type="ECO:0000259" key="1">
    <source>
        <dbReference type="Pfam" id="PF02749"/>
    </source>
</evidence>
<evidence type="ECO:0000313" key="2">
    <source>
        <dbReference type="EMBL" id="KAF9611844.1"/>
    </source>
</evidence>
<evidence type="ECO:0000313" key="3">
    <source>
        <dbReference type="Proteomes" id="UP000631114"/>
    </source>
</evidence>
<dbReference type="EMBL" id="JADFTS010000004">
    <property type="protein sequence ID" value="KAF9611844.1"/>
    <property type="molecule type" value="Genomic_DNA"/>
</dbReference>
<dbReference type="InterPro" id="IPR022412">
    <property type="entry name" value="Quinolinate_PRibosylTrfase_N"/>
</dbReference>
<name>A0A835M2N2_9MAGN</name>
<dbReference type="Gene3D" id="3.90.1170.20">
    <property type="entry name" value="Quinolinate phosphoribosyl transferase, N-terminal domain"/>
    <property type="match status" value="1"/>
</dbReference>
<protein>
    <recommendedName>
        <fullName evidence="1">Quinolinate phosphoribosyl transferase N-terminal domain-containing protein</fullName>
    </recommendedName>
</protein>
<dbReference type="AlphaFoldDB" id="A0A835M2N2"/>
<keyword evidence="3" id="KW-1185">Reference proteome</keyword>
<reference evidence="2 3" key="1">
    <citation type="submission" date="2020-10" db="EMBL/GenBank/DDBJ databases">
        <title>The Coptis chinensis genome and diversification of protoberbering-type alkaloids.</title>
        <authorList>
            <person name="Wang B."/>
            <person name="Shu S."/>
            <person name="Song C."/>
            <person name="Liu Y."/>
        </authorList>
    </citation>
    <scope>NUCLEOTIDE SEQUENCE [LARGE SCALE GENOMIC DNA]</scope>
    <source>
        <strain evidence="2">HL-2020</strain>
        <tissue evidence="2">Leaf</tissue>
    </source>
</reference>
<dbReference type="InterPro" id="IPR037128">
    <property type="entry name" value="Quinolinate_PRibosylTase_N_sf"/>
</dbReference>
<dbReference type="GO" id="GO:0016763">
    <property type="term" value="F:pentosyltransferase activity"/>
    <property type="evidence" value="ECO:0007669"/>
    <property type="project" value="InterPro"/>
</dbReference>
<accession>A0A835M2N2</accession>
<organism evidence="2 3">
    <name type="scientific">Coptis chinensis</name>
    <dbReference type="NCBI Taxonomy" id="261450"/>
    <lineage>
        <taxon>Eukaryota</taxon>
        <taxon>Viridiplantae</taxon>
        <taxon>Streptophyta</taxon>
        <taxon>Embryophyta</taxon>
        <taxon>Tracheophyta</taxon>
        <taxon>Spermatophyta</taxon>
        <taxon>Magnoliopsida</taxon>
        <taxon>Ranunculales</taxon>
        <taxon>Ranunculaceae</taxon>
        <taxon>Coptidoideae</taxon>
        <taxon>Coptis</taxon>
    </lineage>
</organism>
<dbReference type="SUPFAM" id="SSF54675">
    <property type="entry name" value="Nicotinate/Quinolinate PRTase N-terminal domain-like"/>
    <property type="match status" value="1"/>
</dbReference>
<comment type="caution">
    <text evidence="2">The sequence shown here is derived from an EMBL/GenBank/DDBJ whole genome shotgun (WGS) entry which is preliminary data.</text>
</comment>